<organism evidence="2 3">
    <name type="scientific">Devosia aurantiaca</name>
    <dbReference type="NCBI Taxonomy" id="2714858"/>
    <lineage>
        <taxon>Bacteria</taxon>
        <taxon>Pseudomonadati</taxon>
        <taxon>Pseudomonadota</taxon>
        <taxon>Alphaproteobacteria</taxon>
        <taxon>Hyphomicrobiales</taxon>
        <taxon>Devosiaceae</taxon>
        <taxon>Devosia</taxon>
    </lineage>
</organism>
<reference evidence="2 3" key="2">
    <citation type="submission" date="2020-03" db="EMBL/GenBank/DDBJ databases">
        <title>Devosia chinhatensis sp. nov., isolated from a hexachlorocyclohexane (HCH) dump site in India.</title>
        <authorList>
            <person name="Kumar M."/>
            <person name="Lal R."/>
        </authorList>
    </citation>
    <scope>NUCLEOTIDE SEQUENCE [LARGE SCALE GENOMIC DNA]</scope>
    <source>
        <strain evidence="2 3">H239</strain>
    </source>
</reference>
<dbReference type="Proteomes" id="UP000474802">
    <property type="component" value="Unassembled WGS sequence"/>
</dbReference>
<keyword evidence="3" id="KW-1185">Reference proteome</keyword>
<feature type="signal peptide" evidence="1">
    <location>
        <begin position="1"/>
        <end position="21"/>
    </location>
</feature>
<feature type="chain" id="PRO_5026694481" evidence="1">
    <location>
        <begin position="22"/>
        <end position="105"/>
    </location>
</feature>
<dbReference type="RefSeq" id="WP_164534413.1">
    <property type="nucleotide sequence ID" value="NZ_JAALFG010000002.1"/>
</dbReference>
<evidence type="ECO:0000313" key="3">
    <source>
        <dbReference type="Proteomes" id="UP000474802"/>
    </source>
</evidence>
<sequence>MLKPVIAAVSLSIVLATPALAQVVIDYRDPAAVGFAEPEQWSDIAATIGDGVVVLGEVRGAFSEAGAEQVAYVVSDDVPMASDPFPELNQRIVIIEDDAPGKAGA</sequence>
<proteinExistence type="predicted"/>
<dbReference type="EMBL" id="JAALFG010000002">
    <property type="protein sequence ID" value="NGP18185.1"/>
    <property type="molecule type" value="Genomic_DNA"/>
</dbReference>
<evidence type="ECO:0000313" key="2">
    <source>
        <dbReference type="EMBL" id="NGP18185.1"/>
    </source>
</evidence>
<dbReference type="AlphaFoldDB" id="A0A6M1SSI9"/>
<protein>
    <submittedName>
        <fullName evidence="2">Uncharacterized protein</fullName>
    </submittedName>
</protein>
<reference evidence="2 3" key="1">
    <citation type="submission" date="2020-02" db="EMBL/GenBank/DDBJ databases">
        <authorList>
            <person name="Khan S.A."/>
            <person name="Jeon C.O."/>
            <person name="Chun B.H."/>
        </authorList>
    </citation>
    <scope>NUCLEOTIDE SEQUENCE [LARGE SCALE GENOMIC DNA]</scope>
    <source>
        <strain evidence="2 3">H239</strain>
    </source>
</reference>
<name>A0A6M1SSI9_9HYPH</name>
<comment type="caution">
    <text evidence="2">The sequence shown here is derived from an EMBL/GenBank/DDBJ whole genome shotgun (WGS) entry which is preliminary data.</text>
</comment>
<evidence type="ECO:0000256" key="1">
    <source>
        <dbReference type="SAM" id="SignalP"/>
    </source>
</evidence>
<gene>
    <name evidence="2" type="ORF">G5575_11385</name>
</gene>
<accession>A0A6M1SSI9</accession>
<keyword evidence="1" id="KW-0732">Signal</keyword>